<dbReference type="EMBL" id="AWVK01000025">
    <property type="protein sequence ID" value="ERK44893.1"/>
    <property type="molecule type" value="Genomic_DNA"/>
</dbReference>
<dbReference type="Proteomes" id="UP000016644">
    <property type="component" value="Unassembled WGS sequence"/>
</dbReference>
<comment type="caution">
    <text evidence="1">The sequence shown here is derived from an EMBL/GenBank/DDBJ whole genome shotgun (WGS) entry which is preliminary data.</text>
</comment>
<reference evidence="1 2" key="1">
    <citation type="submission" date="2013-06" db="EMBL/GenBank/DDBJ databases">
        <authorList>
            <person name="Weinstock G."/>
            <person name="Sodergren E."/>
            <person name="Lobos E.A."/>
            <person name="Fulton L."/>
            <person name="Fulton R."/>
            <person name="Courtney L."/>
            <person name="Fronick C."/>
            <person name="O'Laughlin M."/>
            <person name="Godfrey J."/>
            <person name="Wilson R.M."/>
            <person name="Miner T."/>
            <person name="Farmer C."/>
            <person name="Delehaunty K."/>
            <person name="Cordes M."/>
            <person name="Minx P."/>
            <person name="Tomlinson C."/>
            <person name="Chen J."/>
            <person name="Wollam A."/>
            <person name="Pepin K.H."/>
            <person name="Bhonagiri V."/>
            <person name="Zhang X."/>
            <person name="Warren W."/>
            <person name="Mitreva M."/>
            <person name="Mardis E.R."/>
            <person name="Wilson R.K."/>
        </authorList>
    </citation>
    <scope>NUCLEOTIDE SEQUENCE [LARGE SCALE GENOMIC DNA]</scope>
    <source>
        <strain evidence="1 2">ATCC 14869</strain>
    </source>
</reference>
<dbReference type="HOGENOM" id="CLU_3217739_0_0_9"/>
<organism evidence="1 2">
    <name type="scientific">Levilactobacillus brevis ATCC 14869 = DSM 20054</name>
    <dbReference type="NCBI Taxonomy" id="649758"/>
    <lineage>
        <taxon>Bacteria</taxon>
        <taxon>Bacillati</taxon>
        <taxon>Bacillota</taxon>
        <taxon>Bacilli</taxon>
        <taxon>Lactobacillales</taxon>
        <taxon>Lactobacillaceae</taxon>
        <taxon>Levilactobacillus</taxon>
    </lineage>
</organism>
<dbReference type="AlphaFoldDB" id="U2QUC0"/>
<evidence type="ECO:0000313" key="2">
    <source>
        <dbReference type="Proteomes" id="UP000016644"/>
    </source>
</evidence>
<proteinExistence type="predicted"/>
<evidence type="ECO:0000313" key="1">
    <source>
        <dbReference type="EMBL" id="ERK44893.1"/>
    </source>
</evidence>
<protein>
    <submittedName>
        <fullName evidence="1">Uncharacterized protein</fullName>
    </submittedName>
</protein>
<gene>
    <name evidence="1" type="ORF">HMPREF0495_00560</name>
</gene>
<accession>U2QUC0</accession>
<sequence>MFFANNYFLNFYFVKFYKNQQKGETNLSLYSPIRKRLRHVDGFI</sequence>
<name>U2QUC0_LEVBR</name>